<accession>A0A1H2UC81</accession>
<organism evidence="10 11">
    <name type="scientific">Acidaminococcus fermentans</name>
    <dbReference type="NCBI Taxonomy" id="905"/>
    <lineage>
        <taxon>Bacteria</taxon>
        <taxon>Bacillati</taxon>
        <taxon>Bacillota</taxon>
        <taxon>Negativicutes</taxon>
        <taxon>Acidaminococcales</taxon>
        <taxon>Acidaminococcaceae</taxon>
        <taxon>Acidaminococcus</taxon>
    </lineage>
</organism>
<keyword evidence="6 7" id="KW-0472">Membrane</keyword>
<dbReference type="Pfam" id="PF00005">
    <property type="entry name" value="ABC_tran"/>
    <property type="match status" value="1"/>
</dbReference>
<dbReference type="InterPro" id="IPR036640">
    <property type="entry name" value="ABC1_TM_sf"/>
</dbReference>
<dbReference type="GO" id="GO:0005524">
    <property type="term" value="F:ATP binding"/>
    <property type="evidence" value="ECO:0007669"/>
    <property type="project" value="UniProtKB-KW"/>
</dbReference>
<evidence type="ECO:0000256" key="6">
    <source>
        <dbReference type="ARBA" id="ARBA00023136"/>
    </source>
</evidence>
<dbReference type="SMART" id="SM00382">
    <property type="entry name" value="AAA"/>
    <property type="match status" value="1"/>
</dbReference>
<sequence length="586" mass="64639">MFEGRIREVGRPDRILSYFGQEKAVLLVVTVTGILYNLGMGAGPYFEGQLAQCLYDIYQGEATAGDMARLAALYVGVIFLVQLARAGKRYSVRLFANRVSRTMRHTLYHSLVRLDAHALQQENLGNLMTKAMGDVDACAEGMRKFTTEVFDTGVVMVVYLSLLLAYDWRLTLLACLFTPAAYWIANRLKKQVARANGVYKATEARLNTLTLDRVSHALTYRIYGQESRRDAAYETQLTAYEKASARANIFEGALGPLYDAIAMAGTGMIFWFGAKNVQGTGWEVWNIASFTTFLACFTKLAVKTSHAAKLFNAVQKAQVSWQRIKPLLRQAAPEQEEQLLGPVEPVTLEIRDLSCHYPGQENGLEGISFTARPGDIIGITGPVACGKSLLGKVFLDEVPWTGSIRCNGRDFSALDGLQRRSLISYLGHDPELLTTSIGENIRMGDPVEVEKFLAMTNLAGEVAAMPQGADTPVGSGGTRLSGGQQARIALARTLAHARSILVLDDPFAAVDRKGETKILDAMRKTFPDRVILLISHRLTHFPEFTGVLFLEKGRGKFGTHDQLLQEEPGYARLVQLQQEGVDLDEQ</sequence>
<dbReference type="PROSITE" id="PS50893">
    <property type="entry name" value="ABC_TRANSPORTER_2"/>
    <property type="match status" value="1"/>
</dbReference>
<dbReference type="InterPro" id="IPR011527">
    <property type="entry name" value="ABC1_TM_dom"/>
</dbReference>
<evidence type="ECO:0000259" key="8">
    <source>
        <dbReference type="PROSITE" id="PS50893"/>
    </source>
</evidence>
<feature type="transmembrane region" description="Helical" evidence="7">
    <location>
        <begin position="24"/>
        <end position="46"/>
    </location>
</feature>
<dbReference type="GO" id="GO:0016887">
    <property type="term" value="F:ATP hydrolysis activity"/>
    <property type="evidence" value="ECO:0007669"/>
    <property type="project" value="InterPro"/>
</dbReference>
<dbReference type="InterPro" id="IPR027417">
    <property type="entry name" value="P-loop_NTPase"/>
</dbReference>
<evidence type="ECO:0000259" key="9">
    <source>
        <dbReference type="PROSITE" id="PS50929"/>
    </source>
</evidence>
<evidence type="ECO:0000256" key="5">
    <source>
        <dbReference type="ARBA" id="ARBA00022989"/>
    </source>
</evidence>
<comment type="caution">
    <text evidence="10">The sequence shown here is derived from an EMBL/GenBank/DDBJ whole genome shotgun (WGS) entry which is preliminary data.</text>
</comment>
<feature type="transmembrane region" description="Helical" evidence="7">
    <location>
        <begin position="66"/>
        <end position="84"/>
    </location>
</feature>
<dbReference type="AlphaFoldDB" id="A0A1H2UC81"/>
<keyword evidence="3" id="KW-0547">Nucleotide-binding</keyword>
<feature type="transmembrane region" description="Helical" evidence="7">
    <location>
        <begin position="145"/>
        <end position="162"/>
    </location>
</feature>
<name>A0A1H2UC81_ACIFE</name>
<reference evidence="10 11" key="1">
    <citation type="submission" date="2016-10" db="EMBL/GenBank/DDBJ databases">
        <authorList>
            <person name="Varghese N."/>
            <person name="Submissions S."/>
        </authorList>
    </citation>
    <scope>NUCLEOTIDE SEQUENCE [LARGE SCALE GENOMIC DNA]</scope>
    <source>
        <strain evidence="10 11">WCC6</strain>
    </source>
</reference>
<keyword evidence="2 7" id="KW-0812">Transmembrane</keyword>
<dbReference type="GO" id="GO:0005886">
    <property type="term" value="C:plasma membrane"/>
    <property type="evidence" value="ECO:0007669"/>
    <property type="project" value="UniProtKB-SubCell"/>
</dbReference>
<dbReference type="CDD" id="cd03228">
    <property type="entry name" value="ABCC_MRP_Like"/>
    <property type="match status" value="1"/>
</dbReference>
<proteinExistence type="predicted"/>
<dbReference type="EMBL" id="FNOP01000002">
    <property type="protein sequence ID" value="SDW53508.1"/>
    <property type="molecule type" value="Genomic_DNA"/>
</dbReference>
<dbReference type="GO" id="GO:0015421">
    <property type="term" value="F:ABC-type oligopeptide transporter activity"/>
    <property type="evidence" value="ECO:0007669"/>
    <property type="project" value="TreeGrafter"/>
</dbReference>
<dbReference type="CDD" id="cd07346">
    <property type="entry name" value="ABC_6TM_exporters"/>
    <property type="match status" value="1"/>
</dbReference>
<dbReference type="PROSITE" id="PS00211">
    <property type="entry name" value="ABC_TRANSPORTER_1"/>
    <property type="match status" value="1"/>
</dbReference>
<evidence type="ECO:0000313" key="11">
    <source>
        <dbReference type="Proteomes" id="UP000182379"/>
    </source>
</evidence>
<dbReference type="InterPro" id="IPR003439">
    <property type="entry name" value="ABC_transporter-like_ATP-bd"/>
</dbReference>
<dbReference type="PROSITE" id="PS50929">
    <property type="entry name" value="ABC_TM1F"/>
    <property type="match status" value="1"/>
</dbReference>
<dbReference type="SUPFAM" id="SSF90123">
    <property type="entry name" value="ABC transporter transmembrane region"/>
    <property type="match status" value="1"/>
</dbReference>
<protein>
    <submittedName>
        <fullName evidence="10">ABC-type multidrug transport system, ATPase and permease component</fullName>
    </submittedName>
</protein>
<dbReference type="InterPro" id="IPR017871">
    <property type="entry name" value="ABC_transporter-like_CS"/>
</dbReference>
<evidence type="ECO:0000256" key="2">
    <source>
        <dbReference type="ARBA" id="ARBA00022692"/>
    </source>
</evidence>
<feature type="domain" description="ABC transporter" evidence="8">
    <location>
        <begin position="348"/>
        <end position="577"/>
    </location>
</feature>
<dbReference type="PANTHER" id="PTHR43394">
    <property type="entry name" value="ATP-DEPENDENT PERMEASE MDL1, MITOCHONDRIAL"/>
    <property type="match status" value="1"/>
</dbReference>
<evidence type="ECO:0000313" key="10">
    <source>
        <dbReference type="EMBL" id="SDW53508.1"/>
    </source>
</evidence>
<evidence type="ECO:0000256" key="4">
    <source>
        <dbReference type="ARBA" id="ARBA00022840"/>
    </source>
</evidence>
<dbReference type="PANTHER" id="PTHR43394:SF1">
    <property type="entry name" value="ATP-BINDING CASSETTE SUB-FAMILY B MEMBER 10, MITOCHONDRIAL"/>
    <property type="match status" value="1"/>
</dbReference>
<dbReference type="SUPFAM" id="SSF52540">
    <property type="entry name" value="P-loop containing nucleoside triphosphate hydrolases"/>
    <property type="match status" value="1"/>
</dbReference>
<dbReference type="Pfam" id="PF00664">
    <property type="entry name" value="ABC_membrane"/>
    <property type="match status" value="1"/>
</dbReference>
<dbReference type="Proteomes" id="UP000182379">
    <property type="component" value="Unassembled WGS sequence"/>
</dbReference>
<dbReference type="Gene3D" id="3.40.50.300">
    <property type="entry name" value="P-loop containing nucleotide triphosphate hydrolases"/>
    <property type="match status" value="1"/>
</dbReference>
<feature type="domain" description="ABC transmembrane type-1" evidence="9">
    <location>
        <begin position="27"/>
        <end position="316"/>
    </location>
</feature>
<gene>
    <name evidence="10" type="ORF">SAMN05216495_102165</name>
</gene>
<dbReference type="RefSeq" id="WP_074704502.1">
    <property type="nucleotide sequence ID" value="NZ_CAMEFB010000054.1"/>
</dbReference>
<evidence type="ECO:0000256" key="7">
    <source>
        <dbReference type="SAM" id="Phobius"/>
    </source>
</evidence>
<evidence type="ECO:0000256" key="1">
    <source>
        <dbReference type="ARBA" id="ARBA00004651"/>
    </source>
</evidence>
<dbReference type="InterPro" id="IPR003593">
    <property type="entry name" value="AAA+_ATPase"/>
</dbReference>
<keyword evidence="5 7" id="KW-1133">Transmembrane helix</keyword>
<keyword evidence="4" id="KW-0067">ATP-binding</keyword>
<comment type="subcellular location">
    <subcellularLocation>
        <location evidence="1">Cell membrane</location>
        <topology evidence="1">Multi-pass membrane protein</topology>
    </subcellularLocation>
</comment>
<dbReference type="InterPro" id="IPR039421">
    <property type="entry name" value="Type_1_exporter"/>
</dbReference>
<dbReference type="Gene3D" id="1.20.1560.10">
    <property type="entry name" value="ABC transporter type 1, transmembrane domain"/>
    <property type="match status" value="1"/>
</dbReference>
<evidence type="ECO:0000256" key="3">
    <source>
        <dbReference type="ARBA" id="ARBA00022741"/>
    </source>
</evidence>